<organism evidence="2">
    <name type="scientific">Rosellinia necatrix</name>
    <name type="common">White root-rot fungus</name>
    <dbReference type="NCBI Taxonomy" id="77044"/>
    <lineage>
        <taxon>Eukaryota</taxon>
        <taxon>Fungi</taxon>
        <taxon>Dikarya</taxon>
        <taxon>Ascomycota</taxon>
        <taxon>Pezizomycotina</taxon>
        <taxon>Sordariomycetes</taxon>
        <taxon>Xylariomycetidae</taxon>
        <taxon>Xylariales</taxon>
        <taxon>Xylariaceae</taxon>
        <taxon>Rosellinia</taxon>
    </lineage>
</organism>
<name>A0A1S8A8B4_ROSNE</name>
<reference evidence="2" key="1">
    <citation type="submission" date="2016-03" db="EMBL/GenBank/DDBJ databases">
        <title>Draft genome sequence of Rosellinia necatrix.</title>
        <authorList>
            <person name="Kanematsu S."/>
        </authorList>
    </citation>
    <scope>NUCLEOTIDE SEQUENCE [LARGE SCALE GENOMIC DNA]</scope>
    <source>
        <strain evidence="2">W97</strain>
    </source>
</reference>
<keyword evidence="1" id="KW-0732">Signal</keyword>
<keyword evidence="3" id="KW-1185">Reference proteome</keyword>
<dbReference type="AlphaFoldDB" id="A0A1S8A8B4"/>
<gene>
    <name evidence="2" type="ORF">SAMD00023353_2801490</name>
</gene>
<dbReference type="EMBL" id="DF977473">
    <property type="protein sequence ID" value="GAW26344.1"/>
    <property type="molecule type" value="Genomic_DNA"/>
</dbReference>
<dbReference type="PANTHER" id="PTHR38121:SF5">
    <property type="entry name" value="GH16 DOMAIN-CONTAINING PROTEIN"/>
    <property type="match status" value="1"/>
</dbReference>
<feature type="chain" id="PRO_5012955677" evidence="1">
    <location>
        <begin position="30"/>
        <end position="200"/>
    </location>
</feature>
<dbReference type="GO" id="GO:0016787">
    <property type="term" value="F:hydrolase activity"/>
    <property type="evidence" value="ECO:0007669"/>
    <property type="project" value="UniProtKB-KW"/>
</dbReference>
<protein>
    <submittedName>
        <fullName evidence="2">Putative glycoside hydrolase family 16 protein</fullName>
    </submittedName>
</protein>
<keyword evidence="2" id="KW-0378">Hydrolase</keyword>
<proteinExistence type="predicted"/>
<feature type="signal peptide" evidence="1">
    <location>
        <begin position="1"/>
        <end position="29"/>
    </location>
</feature>
<dbReference type="Gene3D" id="2.60.120.200">
    <property type="match status" value="1"/>
</dbReference>
<evidence type="ECO:0000313" key="2">
    <source>
        <dbReference type="EMBL" id="GAW26344.1"/>
    </source>
</evidence>
<dbReference type="Proteomes" id="UP000054516">
    <property type="component" value="Unassembled WGS sequence"/>
</dbReference>
<accession>A0A1S8A8B4</accession>
<dbReference type="STRING" id="77044.A0A1S8A8B4"/>
<dbReference type="OrthoDB" id="25131at2759"/>
<dbReference type="PANTHER" id="PTHR38121">
    <property type="entry name" value="GH16 DOMAIN-CONTAINING PROTEIN"/>
    <property type="match status" value="1"/>
</dbReference>
<evidence type="ECO:0000256" key="1">
    <source>
        <dbReference type="SAM" id="SignalP"/>
    </source>
</evidence>
<evidence type="ECO:0000313" key="3">
    <source>
        <dbReference type="Proteomes" id="UP000054516"/>
    </source>
</evidence>
<sequence>MRLPRSAHASMASSWVFAVLPLLFGPASGDCECGYSMTAGSDGTQHVFTDIHETDFVHVDITGDGTGGARHGWAPQGYNISSQVSRGPFGESFDVQNAMSNTIKDPALFTGRGTLGLDAGLLLVVQSVQQENRVPVAEVSTTGLDYFYGTFRAGIKVTDVPGTCSAFFWVGIPLAIWQSALFRSQLMSSLAIVPKRHTGN</sequence>